<dbReference type="SUPFAM" id="SSF53474">
    <property type="entry name" value="alpha/beta-Hydrolases"/>
    <property type="match status" value="1"/>
</dbReference>
<evidence type="ECO:0000259" key="1">
    <source>
        <dbReference type="Pfam" id="PF12697"/>
    </source>
</evidence>
<gene>
    <name evidence="2" type="ORF">SBA_pBAR3_1350</name>
</gene>
<keyword evidence="2" id="KW-0378">Hydrolase</keyword>
<keyword evidence="2" id="KW-0614">Plasmid</keyword>
<geneLocation type="plasmid" evidence="2 3">
    <name>pBAR3</name>
</geneLocation>
<dbReference type="InterPro" id="IPR000073">
    <property type="entry name" value="AB_hydrolase_1"/>
</dbReference>
<proteinExistence type="predicted"/>
<dbReference type="GO" id="GO:0016787">
    <property type="term" value="F:hydrolase activity"/>
    <property type="evidence" value="ECO:0007669"/>
    <property type="project" value="UniProtKB-KW"/>
</dbReference>
<dbReference type="Gene3D" id="3.40.50.1820">
    <property type="entry name" value="alpha/beta hydrolase"/>
    <property type="match status" value="1"/>
</dbReference>
<feature type="domain" description="AB hydrolase-1" evidence="1">
    <location>
        <begin position="58"/>
        <end position="288"/>
    </location>
</feature>
<keyword evidence="3" id="KW-1185">Reference proteome</keyword>
<evidence type="ECO:0000313" key="3">
    <source>
        <dbReference type="Proteomes" id="UP001059971"/>
    </source>
</evidence>
<accession>A0ABN5WR55</accession>
<dbReference type="PIRSF" id="PIRSF037442">
    <property type="entry name" value="UCP037442_abhydr"/>
    <property type="match status" value="1"/>
</dbReference>
<dbReference type="InterPro" id="IPR017208">
    <property type="entry name" value="UCP037442_abhydr"/>
</dbReference>
<sequence>MQPAFAIDGMRGEPADVVASTAQALQVLCDDGVVLAAQLWRGGPVRSVVVINPATGVLARYYHRYAAFLASRGHDVITYDYRGIGGSRPAALRGCGYRGSDWGTLDFAAILDEAERLAQGRPIMVVGHSIGGFIPGLAPRMDRCAAMLTVGAQFAYWRDYARWARLSHCLKWHVAMPAITALLGYFPGRRIGWLEDLPAGVAFEWAFRRARMERSLPRAERAEIIRRLAAFQGPLLAVTTSDDPFGTPAAIERGLSYYAGARRSLAVIEPADIGCEHVGHFDLFHSRHRDTFWLSSARWLESGGRCWDIGIIRPVTGHSLTKGNTHAPWS</sequence>
<evidence type="ECO:0000313" key="2">
    <source>
        <dbReference type="EMBL" id="BBF72568.1"/>
    </source>
</evidence>
<dbReference type="InterPro" id="IPR029058">
    <property type="entry name" value="AB_hydrolase_fold"/>
</dbReference>
<reference evidence="2" key="1">
    <citation type="submission" date="2018-07" db="EMBL/GenBank/DDBJ databases">
        <title>Complete genome sequence of Sphingomonas bisphenolicum strain AO1, a bisphenol A degradative bacterium isolated from Japanese farm field.</title>
        <authorList>
            <person name="Murakami M."/>
            <person name="Koh M."/>
            <person name="Koba S."/>
            <person name="Matsumura Y."/>
        </authorList>
    </citation>
    <scope>NUCLEOTIDE SEQUENCE</scope>
    <source>
        <strain evidence="2">AO1</strain>
        <plasmid evidence="2">pBAR3</plasmid>
    </source>
</reference>
<dbReference type="Pfam" id="PF12697">
    <property type="entry name" value="Abhydrolase_6"/>
    <property type="match status" value="1"/>
</dbReference>
<organism evidence="2 3">
    <name type="scientific">Sphingomonas bisphenolicum</name>
    <dbReference type="NCBI Taxonomy" id="296544"/>
    <lineage>
        <taxon>Bacteria</taxon>
        <taxon>Pseudomonadati</taxon>
        <taxon>Pseudomonadota</taxon>
        <taxon>Alphaproteobacteria</taxon>
        <taxon>Sphingomonadales</taxon>
        <taxon>Sphingomonadaceae</taxon>
        <taxon>Sphingomonas</taxon>
    </lineage>
</organism>
<protein>
    <submittedName>
        <fullName evidence="2">Alpha/beta hydrolase</fullName>
    </submittedName>
</protein>
<dbReference type="EMBL" id="AP018821">
    <property type="protein sequence ID" value="BBF72568.1"/>
    <property type="molecule type" value="Genomic_DNA"/>
</dbReference>
<name>A0ABN5WR55_9SPHN</name>
<dbReference type="Proteomes" id="UP001059971">
    <property type="component" value="Plasmid pBAR3"/>
</dbReference>